<dbReference type="EMBL" id="CAJNOQ010010081">
    <property type="protein sequence ID" value="CAF1242255.1"/>
    <property type="molecule type" value="Genomic_DNA"/>
</dbReference>
<dbReference type="SUPFAM" id="SSF56219">
    <property type="entry name" value="DNase I-like"/>
    <property type="match status" value="1"/>
</dbReference>
<evidence type="ECO:0000313" key="4">
    <source>
        <dbReference type="EMBL" id="CAF4005864.1"/>
    </source>
</evidence>
<dbReference type="AlphaFoldDB" id="A0A814ZD71"/>
<dbReference type="Proteomes" id="UP000682733">
    <property type="component" value="Unassembled WGS sequence"/>
</dbReference>
<dbReference type="Proteomes" id="UP000663829">
    <property type="component" value="Unassembled WGS sequence"/>
</dbReference>
<dbReference type="PANTHER" id="PTHR12121:SF101">
    <property type="entry name" value="ENDONUCLEASE_EXONUCLEASE_PHOSPHATASE DOMAIN-CONTAINING PROTEIN"/>
    <property type="match status" value="1"/>
</dbReference>
<dbReference type="InterPro" id="IPR036691">
    <property type="entry name" value="Endo/exonu/phosph_ase_sf"/>
</dbReference>
<keyword evidence="6" id="KW-1185">Reference proteome</keyword>
<evidence type="ECO:0000313" key="3">
    <source>
        <dbReference type="EMBL" id="CAF1281479.1"/>
    </source>
</evidence>
<name>A0A814ZD71_9BILA</name>
<dbReference type="EMBL" id="CAJOBC010010946">
    <property type="protein sequence ID" value="CAF4005864.1"/>
    <property type="molecule type" value="Genomic_DNA"/>
</dbReference>
<protein>
    <recommendedName>
        <fullName evidence="1">Endonuclease/exonuclease/phosphatase domain-containing protein</fullName>
    </recommendedName>
</protein>
<reference evidence="2" key="1">
    <citation type="submission" date="2021-02" db="EMBL/GenBank/DDBJ databases">
        <authorList>
            <person name="Nowell W R."/>
        </authorList>
    </citation>
    <scope>NUCLEOTIDE SEQUENCE</scope>
</reference>
<dbReference type="Proteomes" id="UP000677228">
    <property type="component" value="Unassembled WGS sequence"/>
</dbReference>
<dbReference type="EMBL" id="CAJOBA010039961">
    <property type="protein sequence ID" value="CAF4086294.1"/>
    <property type="molecule type" value="Genomic_DNA"/>
</dbReference>
<proteinExistence type="predicted"/>
<gene>
    <name evidence="2" type="ORF">GPM918_LOCUS25716</name>
    <name evidence="3" type="ORF">OVA965_LOCUS27658</name>
    <name evidence="4" type="ORF">SRO942_LOCUS25748</name>
    <name evidence="5" type="ORF">TMI583_LOCUS28405</name>
</gene>
<dbReference type="OrthoDB" id="2866996at2759"/>
<dbReference type="PANTHER" id="PTHR12121">
    <property type="entry name" value="CARBON CATABOLITE REPRESSOR PROTEIN 4"/>
    <property type="match status" value="1"/>
</dbReference>
<feature type="domain" description="Endonuclease/exonuclease/phosphatase" evidence="1">
    <location>
        <begin position="4"/>
        <end position="121"/>
    </location>
</feature>
<accession>A0A814ZD71</accession>
<dbReference type="EMBL" id="CAJNOK010018398">
    <property type="protein sequence ID" value="CAF1281479.1"/>
    <property type="molecule type" value="Genomic_DNA"/>
</dbReference>
<evidence type="ECO:0000313" key="6">
    <source>
        <dbReference type="Proteomes" id="UP000663829"/>
    </source>
</evidence>
<dbReference type="Proteomes" id="UP000681722">
    <property type="component" value="Unassembled WGS sequence"/>
</dbReference>
<dbReference type="GO" id="GO:0000175">
    <property type="term" value="F:3'-5'-RNA exonuclease activity"/>
    <property type="evidence" value="ECO:0007669"/>
    <property type="project" value="TreeGrafter"/>
</dbReference>
<dbReference type="InterPro" id="IPR050410">
    <property type="entry name" value="CCR4/nocturin_mRNA_transcr"/>
</dbReference>
<dbReference type="InterPro" id="IPR005135">
    <property type="entry name" value="Endo/exonuclease/phosphatase"/>
</dbReference>
<comment type="caution">
    <text evidence="2">The sequence shown here is derived from an EMBL/GenBank/DDBJ whole genome shotgun (WGS) entry which is preliminary data.</text>
</comment>
<sequence length="131" mass="14932">MFELASGQDLILAGDFNMKPTEIPYQMLTQKEYVGLHLSESPTYKTAYRPDVEKVLKSAYVEKNGAEPVYTNFVDTQRSPNFYATLDYIFFAGNLMVENVLELPDHPVSKSYPDEAHPSDHLMIAATFRLF</sequence>
<dbReference type="Gene3D" id="3.60.10.10">
    <property type="entry name" value="Endonuclease/exonuclease/phosphatase"/>
    <property type="match status" value="1"/>
</dbReference>
<organism evidence="2 6">
    <name type="scientific">Didymodactylos carnosus</name>
    <dbReference type="NCBI Taxonomy" id="1234261"/>
    <lineage>
        <taxon>Eukaryota</taxon>
        <taxon>Metazoa</taxon>
        <taxon>Spiralia</taxon>
        <taxon>Gnathifera</taxon>
        <taxon>Rotifera</taxon>
        <taxon>Eurotatoria</taxon>
        <taxon>Bdelloidea</taxon>
        <taxon>Philodinida</taxon>
        <taxon>Philodinidae</taxon>
        <taxon>Didymodactylos</taxon>
    </lineage>
</organism>
<evidence type="ECO:0000313" key="2">
    <source>
        <dbReference type="EMBL" id="CAF1242255.1"/>
    </source>
</evidence>
<evidence type="ECO:0000259" key="1">
    <source>
        <dbReference type="Pfam" id="PF03372"/>
    </source>
</evidence>
<evidence type="ECO:0000313" key="5">
    <source>
        <dbReference type="EMBL" id="CAF4086294.1"/>
    </source>
</evidence>
<dbReference type="Pfam" id="PF03372">
    <property type="entry name" value="Exo_endo_phos"/>
    <property type="match status" value="1"/>
</dbReference>